<dbReference type="AlphaFoldDB" id="A0A4Z2CQD5"/>
<accession>A0A4Z2CQD5</accession>
<dbReference type="PROSITE" id="PS50003">
    <property type="entry name" value="PH_DOMAIN"/>
    <property type="match status" value="1"/>
</dbReference>
<dbReference type="Gene3D" id="2.30.29.30">
    <property type="entry name" value="Pleckstrin-homology domain (PH domain)/Phosphotyrosine-binding domain (PTB)"/>
    <property type="match status" value="1"/>
</dbReference>
<dbReference type="GO" id="GO:0010008">
    <property type="term" value="C:endosome membrane"/>
    <property type="evidence" value="ECO:0007669"/>
    <property type="project" value="TreeGrafter"/>
</dbReference>
<dbReference type="GO" id="GO:0023052">
    <property type="term" value="P:signaling"/>
    <property type="evidence" value="ECO:0007669"/>
    <property type="project" value="TreeGrafter"/>
</dbReference>
<proteinExistence type="predicted"/>
<dbReference type="InterPro" id="IPR001849">
    <property type="entry name" value="PH_domain"/>
</dbReference>
<name>A0A4Z2CQD5_SCHJA</name>
<dbReference type="OrthoDB" id="10070851at2759"/>
<dbReference type="SMART" id="SM00233">
    <property type="entry name" value="PH"/>
    <property type="match status" value="1"/>
</dbReference>
<gene>
    <name evidence="2" type="ORF">EWB00_008389</name>
</gene>
<dbReference type="PANTHER" id="PTHR46415">
    <property type="entry name" value="ADAPTOR PROTEIN, PHOSPHOTYROSINE INTERACTION, PH DOMAIN AND LEUCINE ZIPPER-CONTAINING 2"/>
    <property type="match status" value="1"/>
</dbReference>
<dbReference type="Pfam" id="PF00169">
    <property type="entry name" value="PH"/>
    <property type="match status" value="1"/>
</dbReference>
<sequence>MAARYYGHLNEAEQIRYLAPLIFIQTFITQKKNDVQVAHNLFSQGIIDSLITVAEESLHKYESSFNNMKRKSLTNMDSIEHKSLSYFCPEPWILNAIPNQACISKTYPREPNRRLLTKSGSLLMRTRVNLIWRWIEVYCLIQNGNFMYQTRGDIAASVLFDLNQKGVYAEATDVDDRRHVFLIASPTERKTILLQAESETERDEWISTIMNVISHTNNTDDIPIEEYSRALQHTEKKTDVTSPQVADASLRDYVNPVEHDLTYIDWFSNHLPQIHFDLNPIPELNILLDTELQVFCEENVEKHYDNTPFGTDNDNNSEAITDDTNAVDTDEKYHLDGETNNASHPNTGSCSNPFKFVNVDKLSNSFPCHFLGVVELPMDHFPQNQFNDIFTYVLSCRSASELPSPISCHILITKNNVWILSTKEHESEQNQKQNILLKIPFHAIRSWHNHPDNHKLGCLVVQGPLNDIKKFANCNGCIGFTFESDVSQMIIECILAAEFNRLDTLQDEKDQLERVNNNPV</sequence>
<keyword evidence="3" id="KW-1185">Reference proteome</keyword>
<evidence type="ECO:0000313" key="3">
    <source>
        <dbReference type="Proteomes" id="UP000311919"/>
    </source>
</evidence>
<comment type="caution">
    <text evidence="2">The sequence shown here is derived from an EMBL/GenBank/DDBJ whole genome shotgun (WGS) entry which is preliminary data.</text>
</comment>
<dbReference type="SUPFAM" id="SSF50729">
    <property type="entry name" value="PH domain-like"/>
    <property type="match status" value="1"/>
</dbReference>
<feature type="domain" description="PH" evidence="1">
    <location>
        <begin position="115"/>
        <end position="214"/>
    </location>
</feature>
<reference evidence="2 3" key="1">
    <citation type="submission" date="2019-03" db="EMBL/GenBank/DDBJ databases">
        <title>An improved genome assembly of the fluke Schistosoma japonicum.</title>
        <authorList>
            <person name="Hu W."/>
            <person name="Luo F."/>
            <person name="Yin M."/>
            <person name="Mo X."/>
            <person name="Sun C."/>
            <person name="Wu Q."/>
            <person name="Zhu B."/>
            <person name="Xiang M."/>
            <person name="Wang J."/>
            <person name="Wang Y."/>
            <person name="Zhang T."/>
            <person name="Xu B."/>
            <person name="Zheng H."/>
            <person name="Feng Z."/>
        </authorList>
    </citation>
    <scope>NUCLEOTIDE SEQUENCE [LARGE SCALE GENOMIC DNA]</scope>
    <source>
        <strain evidence="2">HuSjv2</strain>
        <tissue evidence="2">Worms</tissue>
    </source>
</reference>
<dbReference type="STRING" id="6182.A0A4Z2CQD5"/>
<organism evidence="2 3">
    <name type="scientific">Schistosoma japonicum</name>
    <name type="common">Blood fluke</name>
    <dbReference type="NCBI Taxonomy" id="6182"/>
    <lineage>
        <taxon>Eukaryota</taxon>
        <taxon>Metazoa</taxon>
        <taxon>Spiralia</taxon>
        <taxon>Lophotrochozoa</taxon>
        <taxon>Platyhelminthes</taxon>
        <taxon>Trematoda</taxon>
        <taxon>Digenea</taxon>
        <taxon>Strigeidida</taxon>
        <taxon>Schistosomatoidea</taxon>
        <taxon>Schistosomatidae</taxon>
        <taxon>Schistosoma</taxon>
    </lineage>
</organism>
<dbReference type="PANTHER" id="PTHR46415:SF2">
    <property type="entry name" value="BETA, PUTATIVE-RELATED"/>
    <property type="match status" value="1"/>
</dbReference>
<evidence type="ECO:0000313" key="2">
    <source>
        <dbReference type="EMBL" id="TNN06463.1"/>
    </source>
</evidence>
<dbReference type="InterPro" id="IPR047181">
    <property type="entry name" value="DP13A/B"/>
</dbReference>
<dbReference type="EMBL" id="SKCS01000464">
    <property type="protein sequence ID" value="TNN06463.1"/>
    <property type="molecule type" value="Genomic_DNA"/>
</dbReference>
<dbReference type="InterPro" id="IPR011993">
    <property type="entry name" value="PH-like_dom_sf"/>
</dbReference>
<protein>
    <submittedName>
        <fullName evidence="2">DCC-interacting protein</fullName>
    </submittedName>
</protein>
<dbReference type="Proteomes" id="UP000311919">
    <property type="component" value="Unassembled WGS sequence"/>
</dbReference>
<evidence type="ECO:0000259" key="1">
    <source>
        <dbReference type="PROSITE" id="PS50003"/>
    </source>
</evidence>